<reference evidence="2 3" key="2">
    <citation type="journal article" date="2010" name="Stand. Genomic Sci.">
        <title>Complete genome sequence of Xylanimonas cellulosilytica type strain (XIL07).</title>
        <authorList>
            <person name="Foster B."/>
            <person name="Pukall R."/>
            <person name="Abt B."/>
            <person name="Nolan M."/>
            <person name="Glavina Del Rio T."/>
            <person name="Chen F."/>
            <person name="Lucas S."/>
            <person name="Tice H."/>
            <person name="Pitluck S."/>
            <person name="Cheng J.-F."/>
            <person name="Chertkov O."/>
            <person name="Brettin T."/>
            <person name="Han C."/>
            <person name="Detter J.C."/>
            <person name="Bruce D."/>
            <person name="Goodwin L."/>
            <person name="Ivanova N."/>
            <person name="Mavromatis K."/>
            <person name="Pati A."/>
            <person name="Mikhailova N."/>
            <person name="Chen A."/>
            <person name="Palaniappan K."/>
            <person name="Land M."/>
            <person name="Hauser L."/>
            <person name="Chang Y.-J."/>
            <person name="Jeffries C.D."/>
            <person name="Chain P."/>
            <person name="Rohde M."/>
            <person name="Goeker M."/>
            <person name="Bristow J."/>
            <person name="Eisen J.A."/>
            <person name="Markowitz V."/>
            <person name="Hugenholtz P."/>
            <person name="Kyrpides N.C."/>
            <person name="Klenk H.-P."/>
            <person name="Lapidus A."/>
        </authorList>
    </citation>
    <scope>NUCLEOTIDE SEQUENCE [LARGE SCALE GENOMIC DNA]</scope>
    <source>
        <strain evidence="3">DSM 15894 / CECT 5975 / LMG 20990 / XIL07</strain>
    </source>
</reference>
<dbReference type="EMBL" id="CP001821">
    <property type="protein sequence ID" value="ACZ31199.1"/>
    <property type="molecule type" value="Genomic_DNA"/>
</dbReference>
<organism evidence="2 3">
    <name type="scientific">Xylanimonas cellulosilytica (strain DSM 15894 / JCM 12276 / CECT 5975 / KCTC 9989 / LMG 20990 / NBRC 107835 / XIL07)</name>
    <dbReference type="NCBI Taxonomy" id="446471"/>
    <lineage>
        <taxon>Bacteria</taxon>
        <taxon>Bacillati</taxon>
        <taxon>Actinomycetota</taxon>
        <taxon>Actinomycetes</taxon>
        <taxon>Micrococcales</taxon>
        <taxon>Promicromonosporaceae</taxon>
        <taxon>Xylanimonas</taxon>
    </lineage>
</organism>
<protein>
    <recommendedName>
        <fullName evidence="4">Transmembrane protein</fullName>
    </recommendedName>
</protein>
<sequence>MSVNRWFADPARKRWITRVFWLVLAALWVGGLFVDDGAWWDAPVAVVALLMTASEWSPTALKEDARAQVARTRALVHATTFVASVLLVVVIERGVGGQGRVATGLVAVACWVLLVVGGWLGVAHVARRIPAAEA</sequence>
<dbReference type="Proteomes" id="UP000002255">
    <property type="component" value="Chromosome"/>
</dbReference>
<gene>
    <name evidence="2" type="ordered locus">Xcel_2181</name>
</gene>
<keyword evidence="1" id="KW-0472">Membrane</keyword>
<keyword evidence="1" id="KW-1133">Transmembrane helix</keyword>
<keyword evidence="1" id="KW-0812">Transmembrane</keyword>
<feature type="transmembrane region" description="Helical" evidence="1">
    <location>
        <begin position="15"/>
        <end position="34"/>
    </location>
</feature>
<dbReference type="AlphaFoldDB" id="D1BUW0"/>
<name>D1BUW0_XYLCX</name>
<proteinExistence type="predicted"/>
<feature type="transmembrane region" description="Helical" evidence="1">
    <location>
        <begin position="73"/>
        <end position="91"/>
    </location>
</feature>
<dbReference type="STRING" id="446471.Xcel_2181"/>
<evidence type="ECO:0000313" key="3">
    <source>
        <dbReference type="Proteomes" id="UP000002255"/>
    </source>
</evidence>
<feature type="transmembrane region" description="Helical" evidence="1">
    <location>
        <begin position="103"/>
        <end position="126"/>
    </location>
</feature>
<evidence type="ECO:0000256" key="1">
    <source>
        <dbReference type="SAM" id="Phobius"/>
    </source>
</evidence>
<evidence type="ECO:0008006" key="4">
    <source>
        <dbReference type="Google" id="ProtNLM"/>
    </source>
</evidence>
<dbReference type="RefSeq" id="WP_012878941.1">
    <property type="nucleotide sequence ID" value="NC_013530.1"/>
</dbReference>
<dbReference type="KEGG" id="xce:Xcel_2181"/>
<reference evidence="3" key="1">
    <citation type="submission" date="2009-11" db="EMBL/GenBank/DDBJ databases">
        <title>The complete chromosome of Xylanimonas cellulosilytica DSM 15894.</title>
        <authorList>
            <consortium name="US DOE Joint Genome Institute (JGI-PGF)"/>
            <person name="Lucas S."/>
            <person name="Copeland A."/>
            <person name="Lapidus A."/>
            <person name="Glavina del Rio T."/>
            <person name="Dalin E."/>
            <person name="Tice H."/>
            <person name="Bruce D."/>
            <person name="Goodwin L."/>
            <person name="Pitluck S."/>
            <person name="Kyrpides N."/>
            <person name="Mavromatis K."/>
            <person name="Ivanova N."/>
            <person name="Mikhailova N."/>
            <person name="Foster B."/>
            <person name="Clum A."/>
            <person name="Brettin T."/>
            <person name="Detter J.C."/>
            <person name="Han C."/>
            <person name="Larimer F."/>
            <person name="Land M."/>
            <person name="Hauser L."/>
            <person name="Markowitz V."/>
            <person name="Cheng J.F."/>
            <person name="Hugenholtz P."/>
            <person name="Woyke T."/>
            <person name="Wu D."/>
            <person name="Gehrich-Schroeter G."/>
            <person name="Schneider S."/>
            <person name="Pukall S.R."/>
            <person name="Klenk H.P."/>
            <person name="Eisen J.A."/>
        </authorList>
    </citation>
    <scope>NUCLEOTIDE SEQUENCE [LARGE SCALE GENOMIC DNA]</scope>
    <source>
        <strain evidence="3">DSM 15894 / CECT 5975 / LMG 20990 / XIL07</strain>
    </source>
</reference>
<keyword evidence="3" id="KW-1185">Reference proteome</keyword>
<dbReference type="HOGENOM" id="CLU_1895386_0_0_11"/>
<accession>D1BUW0</accession>
<evidence type="ECO:0000313" key="2">
    <source>
        <dbReference type="EMBL" id="ACZ31199.1"/>
    </source>
</evidence>